<gene>
    <name evidence="2" type="ORF">ACFFVI_16045</name>
</gene>
<dbReference type="InterPro" id="IPR051209">
    <property type="entry name" value="FAD-bind_Monooxygenase_sf"/>
</dbReference>
<dbReference type="EMBL" id="JBHMDM010000007">
    <property type="protein sequence ID" value="MFB9378479.1"/>
    <property type="molecule type" value="Genomic_DNA"/>
</dbReference>
<dbReference type="SUPFAM" id="SSF51905">
    <property type="entry name" value="FAD/NAD(P)-binding domain"/>
    <property type="match status" value="1"/>
</dbReference>
<organism evidence="2 3">
    <name type="scientific">Kineococcus gynurae</name>
    <dbReference type="NCBI Taxonomy" id="452979"/>
    <lineage>
        <taxon>Bacteria</taxon>
        <taxon>Bacillati</taxon>
        <taxon>Actinomycetota</taxon>
        <taxon>Actinomycetes</taxon>
        <taxon>Kineosporiales</taxon>
        <taxon>Kineosporiaceae</taxon>
        <taxon>Kineococcus</taxon>
    </lineage>
</organism>
<comment type="caution">
    <text evidence="2">The sequence shown here is derived from an EMBL/GenBank/DDBJ whole genome shotgun (WGS) entry which is preliminary data.</text>
</comment>
<keyword evidence="1 2" id="KW-0560">Oxidoreductase</keyword>
<dbReference type="Proteomes" id="UP001589748">
    <property type="component" value="Unassembled WGS sequence"/>
</dbReference>
<dbReference type="GO" id="GO:0004497">
    <property type="term" value="F:monooxygenase activity"/>
    <property type="evidence" value="ECO:0007669"/>
    <property type="project" value="UniProtKB-KW"/>
</dbReference>
<dbReference type="Pfam" id="PF13450">
    <property type="entry name" value="NAD_binding_8"/>
    <property type="match status" value="1"/>
</dbReference>
<dbReference type="InterPro" id="IPR000960">
    <property type="entry name" value="Flavin_mOase"/>
</dbReference>
<dbReference type="PRINTS" id="PR00370">
    <property type="entry name" value="FMOXYGENASE"/>
</dbReference>
<name>A0ABV5LWN8_9ACTN</name>
<evidence type="ECO:0000313" key="2">
    <source>
        <dbReference type="EMBL" id="MFB9378479.1"/>
    </source>
</evidence>
<evidence type="ECO:0000256" key="1">
    <source>
        <dbReference type="ARBA" id="ARBA00023002"/>
    </source>
</evidence>
<dbReference type="PANTHER" id="PTHR42877">
    <property type="entry name" value="L-ORNITHINE N(5)-MONOOXYGENASE-RELATED"/>
    <property type="match status" value="1"/>
</dbReference>
<dbReference type="InterPro" id="IPR036188">
    <property type="entry name" value="FAD/NAD-bd_sf"/>
</dbReference>
<dbReference type="PANTHER" id="PTHR42877:SF4">
    <property type="entry name" value="FAD_NAD(P)-BINDING DOMAIN-CONTAINING PROTEIN-RELATED"/>
    <property type="match status" value="1"/>
</dbReference>
<keyword evidence="2" id="KW-0503">Monooxygenase</keyword>
<sequence length="479" mass="51385">MSTGNRTEVDVAVVGAGFAGLGTALRLAGRGRESFVVLERAPEVGGTWRDNVYPGVACDVPAPLYSLSFAPVDHSRVFAPGAEIQEHLRSLGRRDGVRENLRLSTELLRARWDGSAGGVDGRWELETSAGAVRARTLVLAAGRLTEPRFPDVAGLADLAGPVVHTARWPGDLDLRGARVGVVGTGASAVQVVPELARVAAGLVVFQRSAPWIVPRGDGPWRAGERDRQQVFAELEGQIPARRGEAAALRRARERAEQHRARQVRDPGLAARLRPEHEIGCRRVLLSDDYYPALQLPHVRLEPTALRAVTGPRTVVSAAGREHDVDALVLATGFRAARPPYAERVRGERSTLAEHWSARGMTSVASTVVTGFPNLFVLGGPNAGLGHNSALTTIEAQIDYLLGALDHLDADPRPLAVSAAAEDAYTREIDAMAAGTVWLDGCRSWYRDPVSGRLTLVWPGSAAEFRARNGTFDPAPFGRG</sequence>
<keyword evidence="3" id="KW-1185">Reference proteome</keyword>
<proteinExistence type="predicted"/>
<dbReference type="Gene3D" id="3.50.50.60">
    <property type="entry name" value="FAD/NAD(P)-binding domain"/>
    <property type="match status" value="3"/>
</dbReference>
<protein>
    <submittedName>
        <fullName evidence="2">Flavin-containing monooxygenase</fullName>
        <ecNumber evidence="2">1.14.13.-</ecNumber>
    </submittedName>
</protein>
<evidence type="ECO:0000313" key="3">
    <source>
        <dbReference type="Proteomes" id="UP001589748"/>
    </source>
</evidence>
<reference evidence="2 3" key="1">
    <citation type="submission" date="2024-09" db="EMBL/GenBank/DDBJ databases">
        <authorList>
            <person name="Sun Q."/>
            <person name="Mori K."/>
        </authorList>
    </citation>
    <scope>NUCLEOTIDE SEQUENCE [LARGE SCALE GENOMIC DNA]</scope>
    <source>
        <strain evidence="2 3">TISTR 1856</strain>
    </source>
</reference>
<dbReference type="RefSeq" id="WP_380136887.1">
    <property type="nucleotide sequence ID" value="NZ_JBHLUI010000008.1"/>
</dbReference>
<dbReference type="EC" id="1.14.13.-" evidence="2"/>
<accession>A0ABV5LWN8</accession>